<dbReference type="EMBL" id="NPIC01000002">
    <property type="protein sequence ID" value="RDL38521.1"/>
    <property type="molecule type" value="Genomic_DNA"/>
</dbReference>
<accession>A0A370TSL5</accession>
<dbReference type="PANTHER" id="PTHR12455">
    <property type="entry name" value="NUCLEOLAR COMPLEX PROTEIN 4"/>
    <property type="match status" value="1"/>
</dbReference>
<comment type="caution">
    <text evidence="4">The sequence shown here is derived from an EMBL/GenBank/DDBJ whole genome shotgun (WGS) entry which is preliminary data.</text>
</comment>
<evidence type="ECO:0000256" key="1">
    <source>
        <dbReference type="ARBA" id="ARBA00007797"/>
    </source>
</evidence>
<dbReference type="Proteomes" id="UP000254866">
    <property type="component" value="Unassembled WGS sequence"/>
</dbReference>
<dbReference type="GO" id="GO:0030692">
    <property type="term" value="C:Noc4p-Nop14p complex"/>
    <property type="evidence" value="ECO:0007669"/>
    <property type="project" value="TreeGrafter"/>
</dbReference>
<reference evidence="4 5" key="1">
    <citation type="journal article" date="2018" name="IMA Fungus">
        <title>IMA Genome-F 9: Draft genome sequence of Annulohypoxylon stygium, Aspergillus mulundensis, Berkeleyomyces basicola (syn. Thielaviopsis basicola), Ceratocystis smalleyi, two Cercospora beticola strains, Coleophoma cylindrospora, Fusarium fracticaudum, Phialophora cf. hyalina, and Morchella septimelata.</title>
        <authorList>
            <person name="Wingfield B.D."/>
            <person name="Bills G.F."/>
            <person name="Dong Y."/>
            <person name="Huang W."/>
            <person name="Nel W.J."/>
            <person name="Swalarsk-Parry B.S."/>
            <person name="Vaghefi N."/>
            <person name="Wilken P.M."/>
            <person name="An Z."/>
            <person name="de Beer Z.W."/>
            <person name="De Vos L."/>
            <person name="Chen L."/>
            <person name="Duong T.A."/>
            <person name="Gao Y."/>
            <person name="Hammerbacher A."/>
            <person name="Kikkert J.R."/>
            <person name="Li Y."/>
            <person name="Li H."/>
            <person name="Li K."/>
            <person name="Li Q."/>
            <person name="Liu X."/>
            <person name="Ma X."/>
            <person name="Naidoo K."/>
            <person name="Pethybridge S.J."/>
            <person name="Sun J."/>
            <person name="Steenkamp E.T."/>
            <person name="van der Nest M.A."/>
            <person name="van Wyk S."/>
            <person name="Wingfield M.J."/>
            <person name="Xiong C."/>
            <person name="Yue Q."/>
            <person name="Zhang X."/>
        </authorList>
    </citation>
    <scope>NUCLEOTIDE SEQUENCE [LARGE SCALE GENOMIC DNA]</scope>
    <source>
        <strain evidence="4 5">BP 5553</strain>
    </source>
</reference>
<evidence type="ECO:0000313" key="5">
    <source>
        <dbReference type="Proteomes" id="UP000254866"/>
    </source>
</evidence>
<dbReference type="OrthoDB" id="10263185at2759"/>
<proteinExistence type="inferred from homology"/>
<dbReference type="PANTHER" id="PTHR12455:SF0">
    <property type="entry name" value="NUCLEOLAR COMPLEX PROTEIN 4 HOMOLOG"/>
    <property type="match status" value="1"/>
</dbReference>
<dbReference type="InterPro" id="IPR027193">
    <property type="entry name" value="Noc4"/>
</dbReference>
<dbReference type="STRING" id="2656787.A0A370TSL5"/>
<dbReference type="InterPro" id="IPR005612">
    <property type="entry name" value="CCAAT-binding_factor"/>
</dbReference>
<dbReference type="GeneID" id="43595710"/>
<evidence type="ECO:0000256" key="2">
    <source>
        <dbReference type="SAM" id="MobiDB-lite"/>
    </source>
</evidence>
<feature type="region of interest" description="Disordered" evidence="2">
    <location>
        <begin position="1"/>
        <end position="36"/>
    </location>
</feature>
<comment type="similarity">
    <text evidence="1">Belongs to the CBF/MAK21 family.</text>
</comment>
<protein>
    <recommendedName>
        <fullName evidence="3">CCAAT-binding factor domain-containing protein</fullName>
    </recommendedName>
</protein>
<evidence type="ECO:0000259" key="3">
    <source>
        <dbReference type="Pfam" id="PF03914"/>
    </source>
</evidence>
<dbReference type="RefSeq" id="XP_031871177.1">
    <property type="nucleotide sequence ID" value="XM_032011484.1"/>
</dbReference>
<dbReference type="AlphaFoldDB" id="A0A370TSL5"/>
<dbReference type="GO" id="GO:0042254">
    <property type="term" value="P:ribosome biogenesis"/>
    <property type="evidence" value="ECO:0007669"/>
    <property type="project" value="InterPro"/>
</dbReference>
<gene>
    <name evidence="4" type="ORF">BP5553_02861</name>
</gene>
<feature type="domain" description="CCAAT-binding factor" evidence="3">
    <location>
        <begin position="317"/>
        <end position="474"/>
    </location>
</feature>
<name>A0A370TSL5_9HELO</name>
<dbReference type="GO" id="GO:0032040">
    <property type="term" value="C:small-subunit processome"/>
    <property type="evidence" value="ECO:0007669"/>
    <property type="project" value="TreeGrafter"/>
</dbReference>
<feature type="compositionally biased region" description="Basic and acidic residues" evidence="2">
    <location>
        <begin position="17"/>
        <end position="31"/>
    </location>
</feature>
<organism evidence="4 5">
    <name type="scientific">Venustampulla echinocandica</name>
    <dbReference type="NCBI Taxonomy" id="2656787"/>
    <lineage>
        <taxon>Eukaryota</taxon>
        <taxon>Fungi</taxon>
        <taxon>Dikarya</taxon>
        <taxon>Ascomycota</taxon>
        <taxon>Pezizomycotina</taxon>
        <taxon>Leotiomycetes</taxon>
        <taxon>Helotiales</taxon>
        <taxon>Pleuroascaceae</taxon>
        <taxon>Venustampulla</taxon>
    </lineage>
</organism>
<keyword evidence="5" id="KW-1185">Reference proteome</keyword>
<evidence type="ECO:0000313" key="4">
    <source>
        <dbReference type="EMBL" id="RDL38521.1"/>
    </source>
</evidence>
<sequence length="544" mass="61635">MPAAAADTGRAVKRKRSTSEKRSSKRPRSESSEEDGQAQILLLENEIFESKKNYNNIAKLIKIFTADNEDADDSVLAAISLCRVFTRLTTAGALVSKPGASEKETVVVNWLRDRYAEYKTGLLDILGEEGISATALTLCMRLLKTEGESVVGNNDYYRFPTAFLTGITKALLNPDCDFNVRKEFSEKYVEEYDDVRFYTLEAIQTVLEDSATQSSGQLFDNVLEILTSIESVPESKDELEDFYVPAPKKTGHALYSLMKHKKRAQGAWLGLMKMNMDKDQRKKILGLVSSTIAPWFMQPELLMDFLTDCYDAGGSSSLLALSGVFYLMQEKNLDYPAFYRKLYSLLDSDILHSKHRSRFLRLLDTFLASTHLPVVLVASFIKRLSRLALSAPPAGIVVVIPWVYNLLKKHPTCTFMIHRETRTAEERELLENAGMSDPFLMEEQDPMETNAIKSSLWEIVTLQSHYHPNVATIAKIISEQFTKHRYNLEDFLDHSYGSMLEAELAKDIKKVPVIEYEIPKKIFMKQDVASGVEDSLLVKLWDFS</sequence>
<dbReference type="Pfam" id="PF03914">
    <property type="entry name" value="CBF"/>
    <property type="match status" value="1"/>
</dbReference>